<gene>
    <name evidence="2" type="ORF">GWK10_14725</name>
</gene>
<comment type="caution">
    <text evidence="2">The sequence shown here is derived from an EMBL/GenBank/DDBJ whole genome shotgun (WGS) entry which is preliminary data.</text>
</comment>
<name>A0A6M0CXQ3_9FLAO</name>
<keyword evidence="3" id="KW-1185">Reference proteome</keyword>
<accession>A0A6M0CXQ3</accession>
<dbReference type="SUPFAM" id="SSF54427">
    <property type="entry name" value="NTF2-like"/>
    <property type="match status" value="1"/>
</dbReference>
<proteinExistence type="predicted"/>
<reference evidence="2 3" key="1">
    <citation type="submission" date="2020-01" db="EMBL/GenBank/DDBJ databases">
        <title>Spongiivirga citrea KCTC 32990T.</title>
        <authorList>
            <person name="Wang G."/>
        </authorList>
    </citation>
    <scope>NUCLEOTIDE SEQUENCE [LARGE SCALE GENOMIC DNA]</scope>
    <source>
        <strain evidence="2 3">KCTC 32990</strain>
    </source>
</reference>
<evidence type="ECO:0000313" key="2">
    <source>
        <dbReference type="EMBL" id="NER18470.1"/>
    </source>
</evidence>
<dbReference type="EMBL" id="JAABOQ010000006">
    <property type="protein sequence ID" value="NER18470.1"/>
    <property type="molecule type" value="Genomic_DNA"/>
</dbReference>
<dbReference type="InterPro" id="IPR039437">
    <property type="entry name" value="FrzH/put_lumazine-bd"/>
</dbReference>
<protein>
    <recommendedName>
        <fullName evidence="4">Nuclear transport factor 2 family protein</fullName>
    </recommendedName>
</protein>
<feature type="chain" id="PRO_5027099239" description="Nuclear transport factor 2 family protein" evidence="1">
    <location>
        <begin position="19"/>
        <end position="151"/>
    </location>
</feature>
<dbReference type="Proteomes" id="UP000474296">
    <property type="component" value="Unassembled WGS sequence"/>
</dbReference>
<keyword evidence="1" id="KW-0732">Signal</keyword>
<dbReference type="RefSeq" id="WP_164033160.1">
    <property type="nucleotide sequence ID" value="NZ_JAABOQ010000006.1"/>
</dbReference>
<dbReference type="Pfam" id="PF12893">
    <property type="entry name" value="Lumazine_bd_2"/>
    <property type="match status" value="1"/>
</dbReference>
<organism evidence="2 3">
    <name type="scientific">Spongiivirga citrea</name>
    <dbReference type="NCBI Taxonomy" id="1481457"/>
    <lineage>
        <taxon>Bacteria</taxon>
        <taxon>Pseudomonadati</taxon>
        <taxon>Bacteroidota</taxon>
        <taxon>Flavobacteriia</taxon>
        <taxon>Flavobacteriales</taxon>
        <taxon>Flavobacteriaceae</taxon>
        <taxon>Spongiivirga</taxon>
    </lineage>
</organism>
<dbReference type="Gene3D" id="3.10.450.50">
    <property type="match status" value="1"/>
</dbReference>
<evidence type="ECO:0000256" key="1">
    <source>
        <dbReference type="SAM" id="SignalP"/>
    </source>
</evidence>
<feature type="signal peptide" evidence="1">
    <location>
        <begin position="1"/>
        <end position="18"/>
    </location>
</feature>
<dbReference type="AlphaFoldDB" id="A0A6M0CXQ3"/>
<dbReference type="InterPro" id="IPR032710">
    <property type="entry name" value="NTF2-like_dom_sf"/>
</dbReference>
<sequence length="151" mass="17385">MRILIIALLIGMSIQISAQEKEVAIEDVTKVSYNYIDAFYKVDTTLAYQSVHKDLRKVGWWYNDKTKSYSGPLEMPFNKLVDLAKKWNLKGDRTDANSIREVKVLEVSDKIAVAKVSAVWGIDYLNLVRTDEGWKIINIVWQSKPKFSLNE</sequence>
<evidence type="ECO:0008006" key="4">
    <source>
        <dbReference type="Google" id="ProtNLM"/>
    </source>
</evidence>
<evidence type="ECO:0000313" key="3">
    <source>
        <dbReference type="Proteomes" id="UP000474296"/>
    </source>
</evidence>